<dbReference type="InterPro" id="IPR050228">
    <property type="entry name" value="Carboxylesterase_BioH"/>
</dbReference>
<dbReference type="RefSeq" id="WP_220197197.1">
    <property type="nucleotide sequence ID" value="NZ_BNJF01000003.1"/>
</dbReference>
<comment type="caution">
    <text evidence="2">The sequence shown here is derived from an EMBL/GenBank/DDBJ whole genome shotgun (WGS) entry which is preliminary data.</text>
</comment>
<dbReference type="SUPFAM" id="SSF53474">
    <property type="entry name" value="alpha/beta-Hydrolases"/>
    <property type="match status" value="1"/>
</dbReference>
<accession>A0A8J3MVI7</accession>
<sequence>MANVFDQTIRANGIDIHYYRMGTGDSNKPAIVLLHGVTDSGECWPLVARDLAEEYDVIMPDARGHGQTQSGISAFSYETLARDAIALIEALHLDRPFVWGHSMGGRTALSVAHILSNASSPALRAVVLEDPPLLETTREGQPRNWQWIFDVKAQPAEEREARCRADNPQWAEEEIAPWSRSKEQFSVQVLEHMEPGDLPWREFLPGITTPLLLLTGEVERGGIVSPETTRKCADLWLKGEVAHIAGTGHNIHRESYEPTLATVRAFLKKYHA</sequence>
<dbReference type="AlphaFoldDB" id="A0A8J3MVI7"/>
<gene>
    <name evidence="2" type="ORF">KSX_61440</name>
</gene>
<dbReference type="PANTHER" id="PTHR43194:SF2">
    <property type="entry name" value="PEROXISOMAL MEMBRANE PROTEIN LPX1"/>
    <property type="match status" value="1"/>
</dbReference>
<proteinExistence type="predicted"/>
<dbReference type="Pfam" id="PF00561">
    <property type="entry name" value="Abhydrolase_1"/>
    <property type="match status" value="1"/>
</dbReference>
<dbReference type="PANTHER" id="PTHR43194">
    <property type="entry name" value="HYDROLASE ALPHA/BETA FOLD FAMILY"/>
    <property type="match status" value="1"/>
</dbReference>
<keyword evidence="3" id="KW-1185">Reference proteome</keyword>
<dbReference type="GO" id="GO:0016787">
    <property type="term" value="F:hydrolase activity"/>
    <property type="evidence" value="ECO:0007669"/>
    <property type="project" value="UniProtKB-KW"/>
</dbReference>
<keyword evidence="2" id="KW-0378">Hydrolase</keyword>
<dbReference type="Gene3D" id="3.40.50.1820">
    <property type="entry name" value="alpha/beta hydrolase"/>
    <property type="match status" value="1"/>
</dbReference>
<feature type="domain" description="AB hydrolase-1" evidence="1">
    <location>
        <begin position="29"/>
        <end position="252"/>
    </location>
</feature>
<dbReference type="EMBL" id="BNJF01000003">
    <property type="protein sequence ID" value="GHO47981.1"/>
    <property type="molecule type" value="Genomic_DNA"/>
</dbReference>
<dbReference type="Proteomes" id="UP000612362">
    <property type="component" value="Unassembled WGS sequence"/>
</dbReference>
<dbReference type="InterPro" id="IPR000073">
    <property type="entry name" value="AB_hydrolase_1"/>
</dbReference>
<name>A0A8J3MVI7_9CHLR</name>
<reference evidence="2" key="1">
    <citation type="submission" date="2020-10" db="EMBL/GenBank/DDBJ databases">
        <title>Taxonomic study of unclassified bacteria belonging to the class Ktedonobacteria.</title>
        <authorList>
            <person name="Yabe S."/>
            <person name="Wang C.M."/>
            <person name="Zheng Y."/>
            <person name="Sakai Y."/>
            <person name="Cavaletti L."/>
            <person name="Monciardini P."/>
            <person name="Donadio S."/>
        </authorList>
    </citation>
    <scope>NUCLEOTIDE SEQUENCE</scope>
    <source>
        <strain evidence="2">SOSP1-1</strain>
    </source>
</reference>
<organism evidence="2 3">
    <name type="scientific">Ktedonospora formicarum</name>
    <dbReference type="NCBI Taxonomy" id="2778364"/>
    <lineage>
        <taxon>Bacteria</taxon>
        <taxon>Bacillati</taxon>
        <taxon>Chloroflexota</taxon>
        <taxon>Ktedonobacteria</taxon>
        <taxon>Ktedonobacterales</taxon>
        <taxon>Ktedonobacteraceae</taxon>
        <taxon>Ktedonospora</taxon>
    </lineage>
</organism>
<evidence type="ECO:0000313" key="3">
    <source>
        <dbReference type="Proteomes" id="UP000612362"/>
    </source>
</evidence>
<dbReference type="InterPro" id="IPR029058">
    <property type="entry name" value="AB_hydrolase_fold"/>
</dbReference>
<evidence type="ECO:0000313" key="2">
    <source>
        <dbReference type="EMBL" id="GHO47981.1"/>
    </source>
</evidence>
<protein>
    <submittedName>
        <fullName evidence="2">Alpha/beta hydrolase</fullName>
    </submittedName>
</protein>
<evidence type="ECO:0000259" key="1">
    <source>
        <dbReference type="Pfam" id="PF00561"/>
    </source>
</evidence>